<dbReference type="Proteomes" id="UP000699462">
    <property type="component" value="Unassembled WGS sequence"/>
</dbReference>
<accession>A0A8T0DFI9</accession>
<comment type="caution">
    <text evidence="1">The sequence shown here is derived from an EMBL/GenBank/DDBJ whole genome shotgun (WGS) entry which is preliminary data.</text>
</comment>
<evidence type="ECO:0000313" key="1">
    <source>
        <dbReference type="EMBL" id="KAF8566520.1"/>
    </source>
</evidence>
<evidence type="ECO:0000313" key="2">
    <source>
        <dbReference type="Proteomes" id="UP000699462"/>
    </source>
</evidence>
<proteinExistence type="predicted"/>
<keyword evidence="2" id="KW-1185">Reference proteome</keyword>
<organism evidence="1 2">
    <name type="scientific">Paragonimus westermani</name>
    <dbReference type="NCBI Taxonomy" id="34504"/>
    <lineage>
        <taxon>Eukaryota</taxon>
        <taxon>Metazoa</taxon>
        <taxon>Spiralia</taxon>
        <taxon>Lophotrochozoa</taxon>
        <taxon>Platyhelminthes</taxon>
        <taxon>Trematoda</taxon>
        <taxon>Digenea</taxon>
        <taxon>Plagiorchiida</taxon>
        <taxon>Troglotremata</taxon>
        <taxon>Troglotrematidae</taxon>
        <taxon>Paragonimus</taxon>
    </lineage>
</organism>
<reference evidence="1 2" key="1">
    <citation type="submission" date="2019-07" db="EMBL/GenBank/DDBJ databases">
        <title>Annotation for the trematode Paragonimus westermani.</title>
        <authorList>
            <person name="Choi Y.-J."/>
        </authorList>
    </citation>
    <scope>NUCLEOTIDE SEQUENCE [LARGE SCALE GENOMIC DNA]</scope>
    <source>
        <strain evidence="1">180907_Pwestermani</strain>
    </source>
</reference>
<sequence>MIRVVVDDEVLLERMLETGKSSARLLRTQVLSLGGPTDFTVSLEHQERAIFRGHMLQVLHSFTGYVWLDF</sequence>
<protein>
    <submittedName>
        <fullName evidence="1">Uncharacterized protein</fullName>
    </submittedName>
</protein>
<dbReference type="AlphaFoldDB" id="A0A8T0DFI9"/>
<name>A0A8T0DFI9_9TREM</name>
<gene>
    <name evidence="1" type="ORF">P879_10123</name>
</gene>
<dbReference type="EMBL" id="JTDF01004996">
    <property type="protein sequence ID" value="KAF8566520.1"/>
    <property type="molecule type" value="Genomic_DNA"/>
</dbReference>